<feature type="transmembrane region" description="Helical" evidence="1">
    <location>
        <begin position="341"/>
        <end position="361"/>
    </location>
</feature>
<keyword evidence="1" id="KW-0812">Transmembrane</keyword>
<feature type="transmembrane region" description="Helical" evidence="1">
    <location>
        <begin position="12"/>
        <end position="30"/>
    </location>
</feature>
<dbReference type="Gene3D" id="3.30.70.1430">
    <property type="entry name" value="Multidrug efflux transporter AcrB pore domain"/>
    <property type="match status" value="1"/>
</dbReference>
<proteinExistence type="predicted"/>
<feature type="non-terminal residue" evidence="2">
    <location>
        <position position="411"/>
    </location>
</feature>
<evidence type="ECO:0000313" key="3">
    <source>
        <dbReference type="Proteomes" id="UP001221208"/>
    </source>
</evidence>
<dbReference type="PANTHER" id="PTHR32063">
    <property type="match status" value="1"/>
</dbReference>
<dbReference type="PRINTS" id="PR00702">
    <property type="entry name" value="ACRIFLAVINRP"/>
</dbReference>
<dbReference type="InterPro" id="IPR027463">
    <property type="entry name" value="AcrB_DN_DC_subdom"/>
</dbReference>
<dbReference type="SUPFAM" id="SSF82714">
    <property type="entry name" value="Multidrug efflux transporter AcrB TolC docking domain, DN and DC subdomains"/>
    <property type="match status" value="1"/>
</dbReference>
<name>A0ABT5K0D0_9BURK</name>
<dbReference type="Gene3D" id="1.20.1640.10">
    <property type="entry name" value="Multidrug efflux transporter AcrB transmembrane domain"/>
    <property type="match status" value="1"/>
</dbReference>
<dbReference type="Gene3D" id="3.30.2090.10">
    <property type="entry name" value="Multidrug efflux transporter AcrB TolC docking domain, DN and DC subdomains"/>
    <property type="match status" value="1"/>
</dbReference>
<sequence length="411" mass="44427">MNFSRFFVDKPIFAAVLSIIIFVAGLLSIFKLPVSEYPDVVPPSVVVRAQYPGANPKVIAETVAAPLEEQINGVENMLYMSSQNTSDGALALTVTFKIGTNVEQAETQVQNRVQRALPRLPEEVRQIGVTTVKSSPNLTMVVHLTSPDGRYDDLYLRNYAVLNVKDQLARIPGMGEANIFGSGDYAMRVWLDPQKVAGRGLTAGDVVSAIREQNVQVAAGVIGESPAKGSQFQLTVNTQGRLQSVEEFGDIIVRTNVDGALTRLKDVARIEMGSNSYSLRSLLNNKSAIGIGIFETPNANALQLSTNVRAKMEELKKDFPQGLDYSVVYDPTQFVSESISAVIHTLLEAVALVVLVVIVFLQTWRASIIPLLAVPVSVIGTFAVMLGFGFSINTLSLFGLVLAIGIVVDDA</sequence>
<dbReference type="Pfam" id="PF00873">
    <property type="entry name" value="ACR_tran"/>
    <property type="match status" value="1"/>
</dbReference>
<dbReference type="InterPro" id="IPR001036">
    <property type="entry name" value="Acrflvin-R"/>
</dbReference>
<keyword evidence="1" id="KW-1133">Transmembrane helix</keyword>
<keyword evidence="1" id="KW-0472">Membrane</keyword>
<dbReference type="Gene3D" id="3.30.70.1320">
    <property type="entry name" value="Multidrug efflux transporter AcrB pore domain like"/>
    <property type="match status" value="1"/>
</dbReference>
<protein>
    <submittedName>
        <fullName evidence="2">Efflux RND transporter permease subunit</fullName>
    </submittedName>
</protein>
<dbReference type="SUPFAM" id="SSF82693">
    <property type="entry name" value="Multidrug efflux transporter AcrB pore domain, PN1, PN2, PC1 and PC2 subdomains"/>
    <property type="match status" value="2"/>
</dbReference>
<feature type="transmembrane region" description="Helical" evidence="1">
    <location>
        <begin position="368"/>
        <end position="386"/>
    </location>
</feature>
<reference evidence="2 3" key="1">
    <citation type="submission" date="2022-10" db="EMBL/GenBank/DDBJ databases">
        <title>Janthinobacterium sp. hw3 Genome sequencing.</title>
        <authorList>
            <person name="Park S."/>
        </authorList>
    </citation>
    <scope>NUCLEOTIDE SEQUENCE [LARGE SCALE GENOMIC DNA]</scope>
    <source>
        <strain evidence="3">hw3</strain>
    </source>
</reference>
<organism evidence="2 3">
    <name type="scientific">Janthinobacterium fluminis</name>
    <dbReference type="NCBI Taxonomy" id="2987524"/>
    <lineage>
        <taxon>Bacteria</taxon>
        <taxon>Pseudomonadati</taxon>
        <taxon>Pseudomonadota</taxon>
        <taxon>Betaproteobacteria</taxon>
        <taxon>Burkholderiales</taxon>
        <taxon>Oxalobacteraceae</taxon>
        <taxon>Janthinobacterium</taxon>
    </lineage>
</organism>
<comment type="caution">
    <text evidence="2">The sequence shown here is derived from an EMBL/GenBank/DDBJ whole genome shotgun (WGS) entry which is preliminary data.</text>
</comment>
<evidence type="ECO:0000313" key="2">
    <source>
        <dbReference type="EMBL" id="MDC8758160.1"/>
    </source>
</evidence>
<gene>
    <name evidence="2" type="ORF">OIK44_11220</name>
</gene>
<dbReference type="EMBL" id="JAQQXR010000004">
    <property type="protein sequence ID" value="MDC8758160.1"/>
    <property type="molecule type" value="Genomic_DNA"/>
</dbReference>
<dbReference type="PANTHER" id="PTHR32063:SF11">
    <property type="entry name" value="CATION OR DRUG EFFLUX SYSTEM PROTEIN"/>
    <property type="match status" value="1"/>
</dbReference>
<dbReference type="RefSeq" id="WP_273670842.1">
    <property type="nucleotide sequence ID" value="NZ_JAQQXR010000004.1"/>
</dbReference>
<keyword evidence="3" id="KW-1185">Reference proteome</keyword>
<dbReference type="Proteomes" id="UP001221208">
    <property type="component" value="Unassembled WGS sequence"/>
</dbReference>
<dbReference type="SUPFAM" id="SSF82866">
    <property type="entry name" value="Multidrug efflux transporter AcrB transmembrane domain"/>
    <property type="match status" value="1"/>
</dbReference>
<accession>A0ABT5K0D0</accession>
<evidence type="ECO:0000256" key="1">
    <source>
        <dbReference type="SAM" id="Phobius"/>
    </source>
</evidence>